<dbReference type="InterPro" id="IPR032609">
    <property type="entry name" value="DUF4893"/>
</dbReference>
<evidence type="ECO:0000313" key="3">
    <source>
        <dbReference type="Proteomes" id="UP000094487"/>
    </source>
</evidence>
<keyword evidence="1" id="KW-0732">Signal</keyword>
<gene>
    <name evidence="2" type="ORF">BFL28_18720</name>
</gene>
<organism evidence="2 3">
    <name type="scientific">Sphingomonas turrisvirgatae</name>
    <dbReference type="NCBI Taxonomy" id="1888892"/>
    <lineage>
        <taxon>Bacteria</taxon>
        <taxon>Pseudomonadati</taxon>
        <taxon>Pseudomonadota</taxon>
        <taxon>Alphaproteobacteria</taxon>
        <taxon>Sphingomonadales</taxon>
        <taxon>Sphingomonadaceae</taxon>
        <taxon>Sphingomonas</taxon>
    </lineage>
</organism>
<sequence>MKRFALALSFALSLAACAKGGALDYTSPPETRWRMLTTEHERDRLRNWRKAWVEALPRARAVDAAAIGAGGVLFEPDQAMTNAMPPAGDYRCRTFKLGAKRPGLREFNALPWQRCRIGRAGDIPALVQLDGKQRPMGRLYADTEARVVFLGTLELGDEKVPLEYGLDTQRNMAGYVERIGVSRWRLVLPWPSFESQLDVVEIVPA</sequence>
<dbReference type="Proteomes" id="UP000094487">
    <property type="component" value="Unassembled WGS sequence"/>
</dbReference>
<evidence type="ECO:0008006" key="4">
    <source>
        <dbReference type="Google" id="ProtNLM"/>
    </source>
</evidence>
<accession>A0A1E3LTN7</accession>
<evidence type="ECO:0000256" key="1">
    <source>
        <dbReference type="SAM" id="SignalP"/>
    </source>
</evidence>
<dbReference type="AlphaFoldDB" id="A0A1E3LTN7"/>
<dbReference type="PROSITE" id="PS51257">
    <property type="entry name" value="PROKAR_LIPOPROTEIN"/>
    <property type="match status" value="1"/>
</dbReference>
<evidence type="ECO:0000313" key="2">
    <source>
        <dbReference type="EMBL" id="ODP37128.1"/>
    </source>
</evidence>
<dbReference type="EMBL" id="MDDS01000036">
    <property type="protein sequence ID" value="ODP37128.1"/>
    <property type="molecule type" value="Genomic_DNA"/>
</dbReference>
<protein>
    <recommendedName>
        <fullName evidence="4">DUF4893 domain-containing protein</fullName>
    </recommendedName>
</protein>
<dbReference type="OrthoDB" id="9153930at2"/>
<dbReference type="Pfam" id="PF16233">
    <property type="entry name" value="DUF4893"/>
    <property type="match status" value="1"/>
</dbReference>
<keyword evidence="3" id="KW-1185">Reference proteome</keyword>
<proteinExistence type="predicted"/>
<feature type="chain" id="PRO_5009132017" description="DUF4893 domain-containing protein" evidence="1">
    <location>
        <begin position="19"/>
        <end position="205"/>
    </location>
</feature>
<dbReference type="STRING" id="1888892.BFL28_18720"/>
<reference evidence="2 3" key="1">
    <citation type="submission" date="2016-08" db="EMBL/GenBank/DDBJ databases">
        <title>Draft genome of the agarase producing Sphingomonas sp. MCT13.</title>
        <authorList>
            <person name="D'Andrea M.M."/>
            <person name="Rossolini G.M."/>
            <person name="Thaller M.C."/>
        </authorList>
    </citation>
    <scope>NUCLEOTIDE SEQUENCE [LARGE SCALE GENOMIC DNA]</scope>
    <source>
        <strain evidence="2 3">MCT13</strain>
    </source>
</reference>
<feature type="signal peptide" evidence="1">
    <location>
        <begin position="1"/>
        <end position="18"/>
    </location>
</feature>
<comment type="caution">
    <text evidence="2">The sequence shown here is derived from an EMBL/GenBank/DDBJ whole genome shotgun (WGS) entry which is preliminary data.</text>
</comment>
<name>A0A1E3LTN7_9SPHN</name>
<dbReference type="RefSeq" id="WP_069321145.1">
    <property type="nucleotide sequence ID" value="NZ_MDDS01000036.1"/>
</dbReference>